<dbReference type="Pfam" id="PF00067">
    <property type="entry name" value="p450"/>
    <property type="match status" value="1"/>
</dbReference>
<accession>A0A2T4UEZ9</accession>
<keyword evidence="3 4" id="KW-0349">Heme</keyword>
<dbReference type="InterPro" id="IPR002401">
    <property type="entry name" value="Cyt_P450_E_grp-I"/>
</dbReference>
<evidence type="ECO:0000313" key="6">
    <source>
        <dbReference type="Proteomes" id="UP000240739"/>
    </source>
</evidence>
<dbReference type="EMBL" id="PYYB01000002">
    <property type="protein sequence ID" value="PTL56349.1"/>
    <property type="molecule type" value="Genomic_DNA"/>
</dbReference>
<feature type="binding site" description="axial binding residue" evidence="3">
    <location>
        <position position="385"/>
    </location>
    <ligand>
        <name>heme</name>
        <dbReference type="ChEBI" id="CHEBI:30413"/>
    </ligand>
    <ligandPart>
        <name>Fe</name>
        <dbReference type="ChEBI" id="CHEBI:18248"/>
    </ligandPart>
</feature>
<keyword evidence="3 4" id="KW-0479">Metal-binding</keyword>
<dbReference type="GO" id="GO:0020037">
    <property type="term" value="F:heme binding"/>
    <property type="evidence" value="ECO:0007669"/>
    <property type="project" value="InterPro"/>
</dbReference>
<comment type="caution">
    <text evidence="5">The sequence shown here is derived from an EMBL/GenBank/DDBJ whole genome shotgun (WGS) entry which is preliminary data.</text>
</comment>
<comment type="similarity">
    <text evidence="2 4">Belongs to the cytochrome P450 family.</text>
</comment>
<keyword evidence="3 4" id="KW-0408">Iron</keyword>
<evidence type="ECO:0000256" key="4">
    <source>
        <dbReference type="RuleBase" id="RU000461"/>
    </source>
</evidence>
<dbReference type="RefSeq" id="WP_107570068.1">
    <property type="nucleotide sequence ID" value="NZ_PYYB01000002.1"/>
</dbReference>
<dbReference type="OrthoDB" id="5290182at2"/>
<protein>
    <submittedName>
        <fullName evidence="5">Cytochrome P450</fullName>
    </submittedName>
</protein>
<dbReference type="InterPro" id="IPR036396">
    <property type="entry name" value="Cyt_P450_sf"/>
</dbReference>
<evidence type="ECO:0000256" key="3">
    <source>
        <dbReference type="PIRSR" id="PIRSR602401-1"/>
    </source>
</evidence>
<dbReference type="GO" id="GO:0005506">
    <property type="term" value="F:iron ion binding"/>
    <property type="evidence" value="ECO:0007669"/>
    <property type="project" value="InterPro"/>
</dbReference>
<organism evidence="5 6">
    <name type="scientific">Paraconexibacter algicola</name>
    <dbReference type="NCBI Taxonomy" id="2133960"/>
    <lineage>
        <taxon>Bacteria</taxon>
        <taxon>Bacillati</taxon>
        <taxon>Actinomycetota</taxon>
        <taxon>Thermoleophilia</taxon>
        <taxon>Solirubrobacterales</taxon>
        <taxon>Paraconexibacteraceae</taxon>
        <taxon>Paraconexibacter</taxon>
    </lineage>
</organism>
<dbReference type="InterPro" id="IPR001128">
    <property type="entry name" value="Cyt_P450"/>
</dbReference>
<evidence type="ECO:0000313" key="5">
    <source>
        <dbReference type="EMBL" id="PTL56349.1"/>
    </source>
</evidence>
<dbReference type="SUPFAM" id="SSF48264">
    <property type="entry name" value="Cytochrome P450"/>
    <property type="match status" value="1"/>
</dbReference>
<sequence>MPDATAAGALPPRPDLSRWMMGVGFLLTPTRFFDACHARCGDWFTLRPAPGRTLVVTADPDAVREVLRGDPDVLHAGAGNAVLAPVLGPGSTLLLDGAEHLRHRRMLLPPFHGDRLRASTAVMEEVAARHVAAWPRGQAGPALPRMQALTLEIIVRTVFGVEDPAHVARVGAPLRRVLAQVGTRGRVVALGLTQGRHAGPLSPWRRFLAARAAADAVVTEELAARRHAAPGQDVLSLLLQARDEHGEGLTDAELRDELMTLLIAGHETTATALAWTVERLVRHPDVLATAVAERRAGGHAYLDAVIRETLRLRPVVPAVVRQLRRDLRLGGWDLPAGVHVAPSIYLLHRRADLYPEPLAFRPQRFLDAAPSSSTWIPFGGGVRRCLGASFALLEMRVVLGALLDAAQLAPARGDRAGEGTTRRAITFAPARGGRIVLR</sequence>
<name>A0A2T4UEZ9_9ACTN</name>
<dbReference type="PRINTS" id="PR00385">
    <property type="entry name" value="P450"/>
</dbReference>
<dbReference type="GO" id="GO:0016705">
    <property type="term" value="F:oxidoreductase activity, acting on paired donors, with incorporation or reduction of molecular oxygen"/>
    <property type="evidence" value="ECO:0007669"/>
    <property type="project" value="InterPro"/>
</dbReference>
<dbReference type="GO" id="GO:0004497">
    <property type="term" value="F:monooxygenase activity"/>
    <property type="evidence" value="ECO:0007669"/>
    <property type="project" value="UniProtKB-KW"/>
</dbReference>
<keyword evidence="4" id="KW-0560">Oxidoreductase</keyword>
<dbReference type="PRINTS" id="PR00463">
    <property type="entry name" value="EP450I"/>
</dbReference>
<dbReference type="PANTHER" id="PTHR24305:SF166">
    <property type="entry name" value="CYTOCHROME P450 12A4, MITOCHONDRIAL-RELATED"/>
    <property type="match status" value="1"/>
</dbReference>
<keyword evidence="4" id="KW-0503">Monooxygenase</keyword>
<comment type="cofactor">
    <cofactor evidence="1 3">
        <name>heme</name>
        <dbReference type="ChEBI" id="CHEBI:30413"/>
    </cofactor>
</comment>
<dbReference type="Gene3D" id="1.10.630.10">
    <property type="entry name" value="Cytochrome P450"/>
    <property type="match status" value="1"/>
</dbReference>
<proteinExistence type="inferred from homology"/>
<dbReference type="AlphaFoldDB" id="A0A2T4UEZ9"/>
<dbReference type="InterPro" id="IPR050121">
    <property type="entry name" value="Cytochrome_P450_monoxygenase"/>
</dbReference>
<reference evidence="5 6" key="1">
    <citation type="submission" date="2018-03" db="EMBL/GenBank/DDBJ databases">
        <title>Aquarubrobacter algicola gen. nov., sp. nov., a novel actinobacterium isolated from shallow eutrophic lake during the end of cyanobacterial harmful algal blooms.</title>
        <authorList>
            <person name="Chun S.J."/>
        </authorList>
    </citation>
    <scope>NUCLEOTIDE SEQUENCE [LARGE SCALE GENOMIC DNA]</scope>
    <source>
        <strain evidence="5 6">Seoho-28</strain>
    </source>
</reference>
<evidence type="ECO:0000256" key="2">
    <source>
        <dbReference type="ARBA" id="ARBA00010617"/>
    </source>
</evidence>
<dbReference type="CDD" id="cd11053">
    <property type="entry name" value="CYP110-like"/>
    <property type="match status" value="1"/>
</dbReference>
<keyword evidence="6" id="KW-1185">Reference proteome</keyword>
<gene>
    <name evidence="5" type="ORF">C7Y72_15390</name>
</gene>
<dbReference type="PROSITE" id="PS00086">
    <property type="entry name" value="CYTOCHROME_P450"/>
    <property type="match status" value="1"/>
</dbReference>
<evidence type="ECO:0000256" key="1">
    <source>
        <dbReference type="ARBA" id="ARBA00001971"/>
    </source>
</evidence>
<dbReference type="PANTHER" id="PTHR24305">
    <property type="entry name" value="CYTOCHROME P450"/>
    <property type="match status" value="1"/>
</dbReference>
<dbReference type="InterPro" id="IPR017972">
    <property type="entry name" value="Cyt_P450_CS"/>
</dbReference>
<dbReference type="Proteomes" id="UP000240739">
    <property type="component" value="Unassembled WGS sequence"/>
</dbReference>